<dbReference type="EMBL" id="KB468157">
    <property type="protein sequence ID" value="PCH44431.1"/>
    <property type="molecule type" value="Genomic_DNA"/>
</dbReference>
<dbReference type="OMA" id="RCQNAWY"/>
<evidence type="ECO:0000313" key="6">
    <source>
        <dbReference type="EMBL" id="PCH44431.1"/>
    </source>
</evidence>
<dbReference type="AlphaFoldDB" id="A0A2H3JR81"/>
<evidence type="ECO:0000256" key="3">
    <source>
        <dbReference type="ARBA" id="ARBA00022833"/>
    </source>
</evidence>
<accession>A0A2H3JR81</accession>
<evidence type="ECO:0000256" key="1">
    <source>
        <dbReference type="ARBA" id="ARBA00022723"/>
    </source>
</evidence>
<keyword evidence="3" id="KW-0862">Zinc</keyword>
<dbReference type="SUPFAM" id="SSF144232">
    <property type="entry name" value="HIT/MYND zinc finger-like"/>
    <property type="match status" value="1"/>
</dbReference>
<dbReference type="STRING" id="742152.A0A2H3JR81"/>
<evidence type="ECO:0000313" key="7">
    <source>
        <dbReference type="Proteomes" id="UP000218811"/>
    </source>
</evidence>
<dbReference type="Gene3D" id="6.10.140.2220">
    <property type="match status" value="1"/>
</dbReference>
<evidence type="ECO:0000256" key="4">
    <source>
        <dbReference type="PROSITE-ProRule" id="PRU00134"/>
    </source>
</evidence>
<organism evidence="6 7">
    <name type="scientific">Wolfiporia cocos (strain MD-104)</name>
    <name type="common">Brown rot fungus</name>
    <dbReference type="NCBI Taxonomy" id="742152"/>
    <lineage>
        <taxon>Eukaryota</taxon>
        <taxon>Fungi</taxon>
        <taxon>Dikarya</taxon>
        <taxon>Basidiomycota</taxon>
        <taxon>Agaricomycotina</taxon>
        <taxon>Agaricomycetes</taxon>
        <taxon>Polyporales</taxon>
        <taxon>Phaeolaceae</taxon>
        <taxon>Wolfiporia</taxon>
    </lineage>
</organism>
<dbReference type="OrthoDB" id="437457at2759"/>
<sequence>MNTQSLISHPCIVCGQTTTMWCSRCQNAWYCTPAHLQGDWPRHRKECIPVVSTQQSNMIATPPPIQQQLITVTAILFAPEEDRSRLITVQCRPQGTQSQGLCPLPLVQDYFTEAVPNTIILTQGLNGEPLRFPLHIWYCPRALQRGSPVNRAIQRITSGAAAKAWCGTVIVLKFSGSRRQGYSDAGVNDLPALSAYFLAYK</sequence>
<keyword evidence="7" id="KW-1185">Reference proteome</keyword>
<keyword evidence="1" id="KW-0479">Metal-binding</keyword>
<gene>
    <name evidence="6" type="ORF">WOLCODRAFT_76780</name>
</gene>
<dbReference type="Proteomes" id="UP000218811">
    <property type="component" value="Unassembled WGS sequence"/>
</dbReference>
<name>A0A2H3JR81_WOLCO</name>
<evidence type="ECO:0000259" key="5">
    <source>
        <dbReference type="PROSITE" id="PS50865"/>
    </source>
</evidence>
<evidence type="ECO:0000256" key="2">
    <source>
        <dbReference type="ARBA" id="ARBA00022771"/>
    </source>
</evidence>
<keyword evidence="2 4" id="KW-0863">Zinc-finger</keyword>
<proteinExistence type="predicted"/>
<dbReference type="PROSITE" id="PS50865">
    <property type="entry name" value="ZF_MYND_2"/>
    <property type="match status" value="1"/>
</dbReference>
<feature type="domain" description="MYND-type" evidence="5">
    <location>
        <begin position="11"/>
        <end position="47"/>
    </location>
</feature>
<reference evidence="6 7" key="1">
    <citation type="journal article" date="2012" name="Science">
        <title>The Paleozoic origin of enzymatic lignin decomposition reconstructed from 31 fungal genomes.</title>
        <authorList>
            <person name="Floudas D."/>
            <person name="Binder M."/>
            <person name="Riley R."/>
            <person name="Barry K."/>
            <person name="Blanchette R.A."/>
            <person name="Henrissat B."/>
            <person name="Martinez A.T."/>
            <person name="Otillar R."/>
            <person name="Spatafora J.W."/>
            <person name="Yadav J.S."/>
            <person name="Aerts A."/>
            <person name="Benoit I."/>
            <person name="Boyd A."/>
            <person name="Carlson A."/>
            <person name="Copeland A."/>
            <person name="Coutinho P.M."/>
            <person name="de Vries R.P."/>
            <person name="Ferreira P."/>
            <person name="Findley K."/>
            <person name="Foster B."/>
            <person name="Gaskell J."/>
            <person name="Glotzer D."/>
            <person name="Gorecki P."/>
            <person name="Heitman J."/>
            <person name="Hesse C."/>
            <person name="Hori C."/>
            <person name="Igarashi K."/>
            <person name="Jurgens J.A."/>
            <person name="Kallen N."/>
            <person name="Kersten P."/>
            <person name="Kohler A."/>
            <person name="Kuees U."/>
            <person name="Kumar T.K.A."/>
            <person name="Kuo A."/>
            <person name="LaButti K."/>
            <person name="Larrondo L.F."/>
            <person name="Lindquist E."/>
            <person name="Ling A."/>
            <person name="Lombard V."/>
            <person name="Lucas S."/>
            <person name="Lundell T."/>
            <person name="Martin R."/>
            <person name="McLaughlin D.J."/>
            <person name="Morgenstern I."/>
            <person name="Morin E."/>
            <person name="Murat C."/>
            <person name="Nagy L.G."/>
            <person name="Nolan M."/>
            <person name="Ohm R.A."/>
            <person name="Patyshakuliyeva A."/>
            <person name="Rokas A."/>
            <person name="Ruiz-Duenas F.J."/>
            <person name="Sabat G."/>
            <person name="Salamov A."/>
            <person name="Samejima M."/>
            <person name="Schmutz J."/>
            <person name="Slot J.C."/>
            <person name="St John F."/>
            <person name="Stenlid J."/>
            <person name="Sun H."/>
            <person name="Sun S."/>
            <person name="Syed K."/>
            <person name="Tsang A."/>
            <person name="Wiebenga A."/>
            <person name="Young D."/>
            <person name="Pisabarro A."/>
            <person name="Eastwood D.C."/>
            <person name="Martin F."/>
            <person name="Cullen D."/>
            <person name="Grigoriev I.V."/>
            <person name="Hibbett D.S."/>
        </authorList>
    </citation>
    <scope>NUCLEOTIDE SEQUENCE [LARGE SCALE GENOMIC DNA]</scope>
    <source>
        <strain evidence="6 7">MD-104</strain>
    </source>
</reference>
<protein>
    <recommendedName>
        <fullName evidence="5">MYND-type domain-containing protein</fullName>
    </recommendedName>
</protein>
<dbReference type="GO" id="GO:0008270">
    <property type="term" value="F:zinc ion binding"/>
    <property type="evidence" value="ECO:0007669"/>
    <property type="project" value="UniProtKB-KW"/>
</dbReference>
<dbReference type="Pfam" id="PF01753">
    <property type="entry name" value="zf-MYND"/>
    <property type="match status" value="1"/>
</dbReference>
<dbReference type="InterPro" id="IPR002893">
    <property type="entry name" value="Znf_MYND"/>
</dbReference>